<reference evidence="1 2" key="1">
    <citation type="journal article" date="2014" name="Curr. Microbiol.">
        <title>Spirosoma radiotolerans sp. nov., a gamma-radiation-resistant bacterium isolated from gamma ray-irradiated soil.</title>
        <authorList>
            <person name="Lee J.J."/>
            <person name="Srinivasan S."/>
            <person name="Lim S."/>
            <person name="Joe M."/>
            <person name="Im S."/>
            <person name="Bae S.I."/>
            <person name="Park K.R."/>
            <person name="Han J.H."/>
            <person name="Park S.H."/>
            <person name="Joo B.M."/>
            <person name="Park S.J."/>
            <person name="Kim M.K."/>
        </authorList>
    </citation>
    <scope>NUCLEOTIDE SEQUENCE [LARGE SCALE GENOMIC DNA]</scope>
    <source>
        <strain evidence="1 2">DG5A</strain>
    </source>
</reference>
<keyword evidence="2" id="KW-1185">Reference proteome</keyword>
<dbReference type="HOGENOM" id="CLU_2221570_0_0_10"/>
<gene>
    <name evidence="1" type="ORF">SD10_05020</name>
</gene>
<dbReference type="AlphaFoldDB" id="A0A0E3ZU52"/>
<dbReference type="Proteomes" id="UP000033054">
    <property type="component" value="Chromosome"/>
</dbReference>
<evidence type="ECO:0000313" key="2">
    <source>
        <dbReference type="Proteomes" id="UP000033054"/>
    </source>
</evidence>
<dbReference type="OrthoDB" id="962772at2"/>
<organism evidence="1 2">
    <name type="scientific">Spirosoma radiotolerans</name>
    <dbReference type="NCBI Taxonomy" id="1379870"/>
    <lineage>
        <taxon>Bacteria</taxon>
        <taxon>Pseudomonadati</taxon>
        <taxon>Bacteroidota</taxon>
        <taxon>Cytophagia</taxon>
        <taxon>Cytophagales</taxon>
        <taxon>Cytophagaceae</taxon>
        <taxon>Spirosoma</taxon>
    </lineage>
</organism>
<dbReference type="EMBL" id="CP010429">
    <property type="protein sequence ID" value="AKD54368.1"/>
    <property type="molecule type" value="Genomic_DNA"/>
</dbReference>
<proteinExistence type="predicted"/>
<name>A0A0E3ZU52_9BACT</name>
<dbReference type="RefSeq" id="WP_046375963.1">
    <property type="nucleotide sequence ID" value="NZ_CP010429.1"/>
</dbReference>
<accession>A0A0E3ZU52</accession>
<protein>
    <submittedName>
        <fullName evidence="1">Uncharacterized protein</fullName>
    </submittedName>
</protein>
<dbReference type="PATRIC" id="fig|1379870.5.peg.1093"/>
<dbReference type="KEGG" id="srd:SD10_05020"/>
<sequence>MRTLIDAIEHEKWTVNDWRVQFILSEKQLHLIKKLSPIEDWYENQSVIDDWMVKLDVCFFNLEKFYDAFGYLPQYGDRLSDEDLGLMIQERAIDGSSKTITFVLSS</sequence>
<evidence type="ECO:0000313" key="1">
    <source>
        <dbReference type="EMBL" id="AKD54368.1"/>
    </source>
</evidence>